<gene>
    <name evidence="2" type="ORF">SCUCBS95973_009669</name>
</gene>
<protein>
    <recommendedName>
        <fullName evidence="1">Aminoglycoside phosphotransferase domain-containing protein</fullName>
    </recommendedName>
</protein>
<proteinExistence type="predicted"/>
<dbReference type="PANTHER" id="PTHR21310">
    <property type="entry name" value="AMINOGLYCOSIDE PHOSPHOTRANSFERASE-RELATED-RELATED"/>
    <property type="match status" value="1"/>
</dbReference>
<dbReference type="PANTHER" id="PTHR21310:SF37">
    <property type="entry name" value="AMINOGLYCOSIDE PHOSPHOTRANSFERASE DOMAIN-CONTAINING PROTEIN"/>
    <property type="match status" value="1"/>
</dbReference>
<sequence>MTCFAVAIGLVSVAGRLLGWPGARLLLRQRQIPDLTPTVAERIAEGRKRRLDARSYSLTTEYQDETKQKAFYESVDQDAVCALATRIRGDGVPCRVVGKFAGGFNFCFFVQFDDAPATGQAGSEAGSEAGSGGAEKAAGTQWVVRLPIGHAVDRPWDKVVSEVATMRYLARKTRIPIARVHADKPQHEQIYVVLDFVPGTHIDKKKLVAADPEQRASFYMQLVDILAELRPLEFSQIGSYQPVPGGSDDTSVTIRPLLSMSDNVICLPPPPIWTSASVADFMEHTYAAVLDFFYAPVGNMKLENVRRELFALEALKPFFMDAVTSNNSTSGAQVPCVLNHFDLRSTNIIVDEQFRIQGVIDWEFTGTVPLPLFVPPSWVIGHDPKMNDSSIHAEFRQALHIRARERPVCAQLEREWYGDGDGASDISASTNLRFCIAHIMRKPTHATEVFEKFLRDTPAIPEEPEERDARLAAYFESHPELEAEAQRRIEQSREYTAYLAENGIFETFMDRFYALKKQAEARLGRPLY</sequence>
<dbReference type="Proteomes" id="UP001642405">
    <property type="component" value="Unassembled WGS sequence"/>
</dbReference>
<evidence type="ECO:0000313" key="3">
    <source>
        <dbReference type="Proteomes" id="UP001642405"/>
    </source>
</evidence>
<dbReference type="Pfam" id="PF01636">
    <property type="entry name" value="APH"/>
    <property type="match status" value="1"/>
</dbReference>
<dbReference type="EMBL" id="CAWUHB010000119">
    <property type="protein sequence ID" value="CAK7236621.1"/>
    <property type="molecule type" value="Genomic_DNA"/>
</dbReference>
<evidence type="ECO:0000259" key="1">
    <source>
        <dbReference type="Pfam" id="PF01636"/>
    </source>
</evidence>
<dbReference type="Gene3D" id="3.90.1200.10">
    <property type="match status" value="1"/>
</dbReference>
<evidence type="ECO:0000313" key="2">
    <source>
        <dbReference type="EMBL" id="CAK7236621.1"/>
    </source>
</evidence>
<keyword evidence="3" id="KW-1185">Reference proteome</keyword>
<dbReference type="InterPro" id="IPR002575">
    <property type="entry name" value="Aminoglycoside_PTrfase"/>
</dbReference>
<organism evidence="2 3">
    <name type="scientific">Sporothrix curviconia</name>
    <dbReference type="NCBI Taxonomy" id="1260050"/>
    <lineage>
        <taxon>Eukaryota</taxon>
        <taxon>Fungi</taxon>
        <taxon>Dikarya</taxon>
        <taxon>Ascomycota</taxon>
        <taxon>Pezizomycotina</taxon>
        <taxon>Sordariomycetes</taxon>
        <taxon>Sordariomycetidae</taxon>
        <taxon>Ophiostomatales</taxon>
        <taxon>Ophiostomataceae</taxon>
        <taxon>Sporothrix</taxon>
    </lineage>
</organism>
<accession>A0ABP0CXG3</accession>
<feature type="domain" description="Aminoglycoside phosphotransferase" evidence="1">
    <location>
        <begin position="141"/>
        <end position="366"/>
    </location>
</feature>
<comment type="caution">
    <text evidence="2">The sequence shown here is derived from an EMBL/GenBank/DDBJ whole genome shotgun (WGS) entry which is preliminary data.</text>
</comment>
<name>A0ABP0CXG3_9PEZI</name>
<reference evidence="2 3" key="1">
    <citation type="submission" date="2024-01" db="EMBL/GenBank/DDBJ databases">
        <authorList>
            <person name="Allen C."/>
            <person name="Tagirdzhanova G."/>
        </authorList>
    </citation>
    <scope>NUCLEOTIDE SEQUENCE [LARGE SCALE GENOMIC DNA]</scope>
</reference>
<dbReference type="InterPro" id="IPR051678">
    <property type="entry name" value="AGP_Transferase"/>
</dbReference>
<dbReference type="InterPro" id="IPR011009">
    <property type="entry name" value="Kinase-like_dom_sf"/>
</dbReference>
<dbReference type="SUPFAM" id="SSF56112">
    <property type="entry name" value="Protein kinase-like (PK-like)"/>
    <property type="match status" value="1"/>
</dbReference>